<name>A0A1H5H9D8_9MICO</name>
<dbReference type="EC" id="5.2.1.8" evidence="2"/>
<keyword evidence="5 8" id="KW-0413">Isomerase</keyword>
<dbReference type="InterPro" id="IPR050245">
    <property type="entry name" value="PrsA_foldase"/>
</dbReference>
<dbReference type="Proteomes" id="UP000199220">
    <property type="component" value="Unassembled WGS sequence"/>
</dbReference>
<evidence type="ECO:0000256" key="3">
    <source>
        <dbReference type="ARBA" id="ARBA00022729"/>
    </source>
</evidence>
<dbReference type="EMBL" id="FNTX01000001">
    <property type="protein sequence ID" value="SEE23888.1"/>
    <property type="molecule type" value="Genomic_DNA"/>
</dbReference>
<protein>
    <recommendedName>
        <fullName evidence="2">peptidylprolyl isomerase</fullName>
        <ecNumber evidence="2">5.2.1.8</ecNumber>
    </recommendedName>
</protein>
<dbReference type="PANTHER" id="PTHR47245:SF1">
    <property type="entry name" value="FOLDASE PROTEIN PRSA"/>
    <property type="match status" value="1"/>
</dbReference>
<dbReference type="Gene3D" id="1.10.4030.10">
    <property type="entry name" value="Porin chaperone SurA, peptide-binding domain"/>
    <property type="match status" value="1"/>
</dbReference>
<gene>
    <name evidence="8" type="ORF">SAMN04488554_1878</name>
</gene>
<dbReference type="SUPFAM" id="SSF109998">
    <property type="entry name" value="Triger factor/SurA peptide-binding domain-like"/>
    <property type="match status" value="1"/>
</dbReference>
<keyword evidence="4" id="KW-0697">Rotamase</keyword>
<organism evidence="8 9">
    <name type="scientific">Ruania alba</name>
    <dbReference type="NCBI Taxonomy" id="648782"/>
    <lineage>
        <taxon>Bacteria</taxon>
        <taxon>Bacillati</taxon>
        <taxon>Actinomycetota</taxon>
        <taxon>Actinomycetes</taxon>
        <taxon>Micrococcales</taxon>
        <taxon>Ruaniaceae</taxon>
        <taxon>Ruania</taxon>
    </lineage>
</organism>
<proteinExistence type="predicted"/>
<evidence type="ECO:0000256" key="2">
    <source>
        <dbReference type="ARBA" id="ARBA00013194"/>
    </source>
</evidence>
<evidence type="ECO:0000256" key="1">
    <source>
        <dbReference type="ARBA" id="ARBA00000971"/>
    </source>
</evidence>
<evidence type="ECO:0000313" key="8">
    <source>
        <dbReference type="EMBL" id="SEE23888.1"/>
    </source>
</evidence>
<accession>A0A1H5H9D8</accession>
<dbReference type="Pfam" id="PF13624">
    <property type="entry name" value="SurA_N_3"/>
    <property type="match status" value="1"/>
</dbReference>
<comment type="catalytic activity">
    <reaction evidence="1">
        <text>[protein]-peptidylproline (omega=180) = [protein]-peptidylproline (omega=0)</text>
        <dbReference type="Rhea" id="RHEA:16237"/>
        <dbReference type="Rhea" id="RHEA-COMP:10747"/>
        <dbReference type="Rhea" id="RHEA-COMP:10748"/>
        <dbReference type="ChEBI" id="CHEBI:83833"/>
        <dbReference type="ChEBI" id="CHEBI:83834"/>
        <dbReference type="EC" id="5.2.1.8"/>
    </reaction>
</comment>
<evidence type="ECO:0000313" key="9">
    <source>
        <dbReference type="Proteomes" id="UP000199220"/>
    </source>
</evidence>
<evidence type="ECO:0000256" key="4">
    <source>
        <dbReference type="ARBA" id="ARBA00023110"/>
    </source>
</evidence>
<dbReference type="AlphaFoldDB" id="A0A1H5H9D8"/>
<dbReference type="STRING" id="648782.SAMN04488554_1878"/>
<dbReference type="PANTHER" id="PTHR47245">
    <property type="entry name" value="PEPTIDYLPROLYL ISOMERASE"/>
    <property type="match status" value="1"/>
</dbReference>
<keyword evidence="3 7" id="KW-0732">Signal</keyword>
<dbReference type="InterPro" id="IPR027304">
    <property type="entry name" value="Trigger_fact/SurA_dom_sf"/>
</dbReference>
<feature type="region of interest" description="Disordered" evidence="6">
    <location>
        <begin position="21"/>
        <end position="59"/>
    </location>
</feature>
<dbReference type="GO" id="GO:0003755">
    <property type="term" value="F:peptidyl-prolyl cis-trans isomerase activity"/>
    <property type="evidence" value="ECO:0007669"/>
    <property type="project" value="UniProtKB-KW"/>
</dbReference>
<dbReference type="PROSITE" id="PS51257">
    <property type="entry name" value="PROKAR_LIPOPROTEIN"/>
    <property type="match status" value="1"/>
</dbReference>
<feature type="compositionally biased region" description="Low complexity" evidence="6">
    <location>
        <begin position="31"/>
        <end position="45"/>
    </location>
</feature>
<reference evidence="9" key="1">
    <citation type="submission" date="2016-10" db="EMBL/GenBank/DDBJ databases">
        <authorList>
            <person name="Varghese N."/>
            <person name="Submissions S."/>
        </authorList>
    </citation>
    <scope>NUCLEOTIDE SEQUENCE [LARGE SCALE GENOMIC DNA]</scope>
    <source>
        <strain evidence="9">DSM 21368</strain>
    </source>
</reference>
<keyword evidence="9" id="KW-1185">Reference proteome</keyword>
<evidence type="ECO:0000256" key="7">
    <source>
        <dbReference type="SAM" id="SignalP"/>
    </source>
</evidence>
<feature type="chain" id="PRO_5038813866" description="peptidylprolyl isomerase" evidence="7">
    <location>
        <begin position="20"/>
        <end position="258"/>
    </location>
</feature>
<evidence type="ECO:0000256" key="5">
    <source>
        <dbReference type="ARBA" id="ARBA00023235"/>
    </source>
</evidence>
<sequence length="258" mass="26937">MSLIRPLTAVSLAAVLALAGCSGSEGEGEPSESPGAGESASDAPGTESPQPDAEADLEDLPEVVAEVNGEEITLEEFLSSYEGQLQQAAMSQQTTGEQVDEAALQQQVIDQLVGNRLLTQAAAEAGIEATEEDIQATLADIAAQNGLGSADEVIAALGEQGISEEQVREDAASQFEVTAYIDAEAEVTEPSEDELRAQYDTLVEQMEAQGGGEGEGEIPPFEEVRDQLAAQARGQQQNAAVEEILAGLREDGDVTIHL</sequence>
<dbReference type="OrthoDB" id="4775280at2"/>
<evidence type="ECO:0000256" key="6">
    <source>
        <dbReference type="SAM" id="MobiDB-lite"/>
    </source>
</evidence>
<feature type="signal peptide" evidence="7">
    <location>
        <begin position="1"/>
        <end position="19"/>
    </location>
</feature>
<dbReference type="RefSeq" id="WP_089772669.1">
    <property type="nucleotide sequence ID" value="NZ_FNTX01000001.1"/>
</dbReference>